<evidence type="ECO:0000256" key="9">
    <source>
        <dbReference type="HAMAP-Rule" id="MF_00478"/>
    </source>
</evidence>
<keyword evidence="5 9" id="KW-1278">Translocase</keyword>
<evidence type="ECO:0000256" key="8">
    <source>
        <dbReference type="ARBA" id="ARBA00023136"/>
    </source>
</evidence>
<dbReference type="GO" id="GO:0005886">
    <property type="term" value="C:plasma membrane"/>
    <property type="evidence" value="ECO:0007669"/>
    <property type="project" value="UniProtKB-SubCell"/>
</dbReference>
<dbReference type="GO" id="GO:0022900">
    <property type="term" value="P:electron transport chain"/>
    <property type="evidence" value="ECO:0007669"/>
    <property type="project" value="UniProtKB-UniRule"/>
</dbReference>
<feature type="transmembrane region" description="Helical" evidence="9">
    <location>
        <begin position="71"/>
        <end position="92"/>
    </location>
</feature>
<keyword evidence="10" id="KW-0560">Oxidoreductase</keyword>
<dbReference type="InterPro" id="IPR003667">
    <property type="entry name" value="NqrDE/RnfAE"/>
</dbReference>
<dbReference type="HAMAP" id="MF_00478">
    <property type="entry name" value="RsxE_RnfE"/>
    <property type="match status" value="1"/>
</dbReference>
<dbReference type="GO" id="GO:0016491">
    <property type="term" value="F:oxidoreductase activity"/>
    <property type="evidence" value="ECO:0007669"/>
    <property type="project" value="UniProtKB-KW"/>
</dbReference>
<feature type="transmembrane region" description="Helical" evidence="9">
    <location>
        <begin position="183"/>
        <end position="206"/>
    </location>
</feature>
<comment type="subcellular location">
    <subcellularLocation>
        <location evidence="9">Cell inner membrane</location>
        <topology evidence="9">Multi-pass membrane protein</topology>
    </subcellularLocation>
    <subcellularLocation>
        <location evidence="1">Endomembrane system</location>
        <topology evidence="1">Multi-pass membrane protein</topology>
    </subcellularLocation>
</comment>
<name>A0A451D4C1_9GAMM</name>
<keyword evidence="3 9" id="KW-0997">Cell inner membrane</keyword>
<dbReference type="PIRSF" id="PIRSF006102">
    <property type="entry name" value="NQR_DE"/>
    <property type="match status" value="1"/>
</dbReference>
<dbReference type="AlphaFoldDB" id="A0A451D4C1"/>
<dbReference type="NCBIfam" id="TIGR01948">
    <property type="entry name" value="rnfE"/>
    <property type="match status" value="1"/>
</dbReference>
<dbReference type="Proteomes" id="UP000294338">
    <property type="component" value="Chromosome 1"/>
</dbReference>
<keyword evidence="4 9" id="KW-0812">Transmembrane</keyword>
<dbReference type="GO" id="GO:0012505">
    <property type="term" value="C:endomembrane system"/>
    <property type="evidence" value="ECO:0007669"/>
    <property type="project" value="UniProtKB-SubCell"/>
</dbReference>
<evidence type="ECO:0000256" key="3">
    <source>
        <dbReference type="ARBA" id="ARBA00022519"/>
    </source>
</evidence>
<keyword evidence="6 9" id="KW-0249">Electron transport</keyword>
<dbReference type="PANTHER" id="PTHR30586:SF0">
    <property type="entry name" value="ION-TRANSLOCATING OXIDOREDUCTASE COMPLEX SUBUNIT E"/>
    <property type="match status" value="1"/>
</dbReference>
<keyword evidence="9" id="KW-1003">Cell membrane</keyword>
<evidence type="ECO:0000256" key="5">
    <source>
        <dbReference type="ARBA" id="ARBA00022967"/>
    </source>
</evidence>
<dbReference type="EMBL" id="LR217705">
    <property type="protein sequence ID" value="VFP80524.1"/>
    <property type="molecule type" value="Genomic_DNA"/>
</dbReference>
<comment type="similarity">
    <text evidence="9">Belongs to the NqrDE/RnfAE family.</text>
</comment>
<keyword evidence="7 9" id="KW-1133">Transmembrane helix</keyword>
<feature type="transmembrane region" description="Helical" evidence="9">
    <location>
        <begin position="124"/>
        <end position="145"/>
    </location>
</feature>
<dbReference type="EC" id="7.-.-.-" evidence="9"/>
<evidence type="ECO:0000313" key="11">
    <source>
        <dbReference type="Proteomes" id="UP000294338"/>
    </source>
</evidence>
<comment type="subunit">
    <text evidence="9">The complex is composed of six subunits: RnfA, RnfB, RnfC, RnfD, RnfE and RnfG.</text>
</comment>
<keyword evidence="8 9" id="KW-0472">Membrane</keyword>
<comment type="function">
    <text evidence="9">Part of a membrane-bound complex that couples electron transfer with translocation of ions across the membrane.</text>
</comment>
<dbReference type="NCBIfam" id="NF009070">
    <property type="entry name" value="PRK12405.1"/>
    <property type="match status" value="1"/>
</dbReference>
<evidence type="ECO:0000313" key="10">
    <source>
        <dbReference type="EMBL" id="VFP80524.1"/>
    </source>
</evidence>
<sequence>MNKASNIIKDGLWKNNSALVQLLGLCPLLAVTSNATNALGLGAATTIVLFLTNSTISLSRHWIPYEIRIPIYVIIIAAVVSCMEMLINAYAYNLYQSLGIFIPLIVTNCIVVGRAEVIASKNNVFLSALDGIVIGLGATSVMLFLGSMREIIGNGTIFNGADHLLGLWAKSIKIEVIHFDWPLLLAILPPGAFIGLGLSLALKYFIEKKIHTSQKHLT</sequence>
<proteinExistence type="inferred from homology"/>
<evidence type="ECO:0000256" key="2">
    <source>
        <dbReference type="ARBA" id="ARBA00022448"/>
    </source>
</evidence>
<keyword evidence="2 9" id="KW-0813">Transport</keyword>
<dbReference type="PANTHER" id="PTHR30586">
    <property type="entry name" value="ELECTRON TRANSPORT COMPLEX PROTEIN RNFE"/>
    <property type="match status" value="1"/>
</dbReference>
<evidence type="ECO:0000256" key="6">
    <source>
        <dbReference type="ARBA" id="ARBA00022982"/>
    </source>
</evidence>
<evidence type="ECO:0000256" key="1">
    <source>
        <dbReference type="ARBA" id="ARBA00004127"/>
    </source>
</evidence>
<accession>A0A451D4C1</accession>
<feature type="transmembrane region" description="Helical" evidence="9">
    <location>
        <begin position="98"/>
        <end position="117"/>
    </location>
</feature>
<gene>
    <name evidence="10" type="primary">rsxE</name>
    <name evidence="9" type="synonym">rnfE</name>
    <name evidence="10" type="ORF">ERCISPPS3390_394</name>
</gene>
<dbReference type="Pfam" id="PF02508">
    <property type="entry name" value="Rnf-Nqr"/>
    <property type="match status" value="1"/>
</dbReference>
<protein>
    <recommendedName>
        <fullName evidence="9">Ion-translocating oxidoreductase complex subunit E</fullName>
        <ecNumber evidence="9">7.-.-.-</ecNumber>
    </recommendedName>
    <alternativeName>
        <fullName evidence="9">Rnf electron transport complex subunit E</fullName>
    </alternativeName>
</protein>
<feature type="transmembrane region" description="Helical" evidence="9">
    <location>
        <begin position="12"/>
        <end position="32"/>
    </location>
</feature>
<reference evidence="10 11" key="1">
    <citation type="submission" date="2019-02" db="EMBL/GenBank/DDBJ databases">
        <authorList>
            <person name="Manzano-Marin A."/>
            <person name="Manzano-Marin A."/>
        </authorList>
    </citation>
    <scope>NUCLEOTIDE SEQUENCE [LARGE SCALE GENOMIC DNA]</scope>
    <source>
        <strain evidence="10 11">ErCisplendens/pseudotsugae</strain>
    </source>
</reference>
<dbReference type="RefSeq" id="WP_197095165.1">
    <property type="nucleotide sequence ID" value="NZ_LR217705.1"/>
</dbReference>
<evidence type="ECO:0000256" key="7">
    <source>
        <dbReference type="ARBA" id="ARBA00022989"/>
    </source>
</evidence>
<evidence type="ECO:0000256" key="4">
    <source>
        <dbReference type="ARBA" id="ARBA00022692"/>
    </source>
</evidence>
<dbReference type="InterPro" id="IPR010968">
    <property type="entry name" value="RnfE"/>
</dbReference>
<organism evidence="10 11">
    <name type="scientific">Candidatus Erwinia haradaeae</name>
    <dbReference type="NCBI Taxonomy" id="1922217"/>
    <lineage>
        <taxon>Bacteria</taxon>
        <taxon>Pseudomonadati</taxon>
        <taxon>Pseudomonadota</taxon>
        <taxon>Gammaproteobacteria</taxon>
        <taxon>Enterobacterales</taxon>
        <taxon>Erwiniaceae</taxon>
        <taxon>Erwinia</taxon>
    </lineage>
</organism>
<feature type="transmembrane region" description="Helical" evidence="9">
    <location>
        <begin position="38"/>
        <end position="59"/>
    </location>
</feature>